<evidence type="ECO:0000256" key="7">
    <source>
        <dbReference type="ARBA" id="ARBA00023136"/>
    </source>
</evidence>
<dbReference type="OrthoDB" id="958273at2"/>
<name>A0A3S3AI43_9NOCA</name>
<evidence type="ECO:0000256" key="3">
    <source>
        <dbReference type="ARBA" id="ARBA00022448"/>
    </source>
</evidence>
<feature type="transmembrane region" description="Helical" evidence="8">
    <location>
        <begin position="318"/>
        <end position="339"/>
    </location>
</feature>
<dbReference type="Pfam" id="PF03595">
    <property type="entry name" value="SLAC1"/>
    <property type="match status" value="1"/>
</dbReference>
<gene>
    <name evidence="9" type="ORF">EGT50_00555</name>
</gene>
<dbReference type="PANTHER" id="PTHR31686:SF1">
    <property type="entry name" value="SULFITE EFFLUX PUMP SSU1"/>
    <property type="match status" value="1"/>
</dbReference>
<evidence type="ECO:0000256" key="8">
    <source>
        <dbReference type="SAM" id="Phobius"/>
    </source>
</evidence>
<feature type="transmembrane region" description="Helical" evidence="8">
    <location>
        <begin position="257"/>
        <end position="279"/>
    </location>
</feature>
<keyword evidence="7 8" id="KW-0472">Membrane</keyword>
<comment type="subcellular location">
    <subcellularLocation>
        <location evidence="1">Cell membrane</location>
        <topology evidence="1">Multi-pass membrane protein</topology>
    </subcellularLocation>
</comment>
<protein>
    <submittedName>
        <fullName evidence="9">C4-dicarboxylate ABC transporter</fullName>
    </submittedName>
</protein>
<proteinExistence type="inferred from homology"/>
<comment type="caution">
    <text evidence="9">The sequence shown here is derived from an EMBL/GenBank/DDBJ whole genome shotgun (WGS) entry which is preliminary data.</text>
</comment>
<feature type="transmembrane region" description="Helical" evidence="8">
    <location>
        <begin position="43"/>
        <end position="62"/>
    </location>
</feature>
<feature type="transmembrane region" description="Helical" evidence="8">
    <location>
        <begin position="291"/>
        <end position="312"/>
    </location>
</feature>
<evidence type="ECO:0000313" key="9">
    <source>
        <dbReference type="EMBL" id="RVW05166.1"/>
    </source>
</evidence>
<dbReference type="PANTHER" id="PTHR31686">
    <property type="match status" value="1"/>
</dbReference>
<feature type="transmembrane region" description="Helical" evidence="8">
    <location>
        <begin position="12"/>
        <end position="31"/>
    </location>
</feature>
<keyword evidence="10" id="KW-1185">Reference proteome</keyword>
<keyword evidence="3" id="KW-0813">Transport</keyword>
<dbReference type="Proteomes" id="UP000283479">
    <property type="component" value="Unassembled WGS sequence"/>
</dbReference>
<keyword evidence="5 8" id="KW-0812">Transmembrane</keyword>
<evidence type="ECO:0000256" key="1">
    <source>
        <dbReference type="ARBA" id="ARBA00004651"/>
    </source>
</evidence>
<dbReference type="InterPro" id="IPR038665">
    <property type="entry name" value="Voltage-dep_anion_channel_sf"/>
</dbReference>
<sequence>MLTASRLAHLTPNWFAVVMGTGIVAVATASLPMDLPGRGGVALTFWILSVVLLAVLTTAFALHWVRHTEHARGYARSVAMFPFYGAVPMAVLTVGAGTAAVGSTAITSGVAFAVAGALWTAGTVGGLLTCAVMAMRLRAGADRGNPAPAWLMPVVPPMVSAATGAALVNGLPDGWPRAVLLASCYVLFTLALVFALPIAAMVGRRINERGLPPLQALPTLWIPVGVVGQSVAASNLLGTAAAPVVGDRGAHALHVFGLGYGLVMGTIMIAMLTALGVLTMRAFRQGLTFTMSWWSFTFPVGACAVGMGAFGTAGDLEIPRLLSAGLLCALVVAWCVVAVHTAHRVRTRALPAPT</sequence>
<evidence type="ECO:0000256" key="4">
    <source>
        <dbReference type="ARBA" id="ARBA00022475"/>
    </source>
</evidence>
<feature type="transmembrane region" description="Helical" evidence="8">
    <location>
        <begin position="112"/>
        <end position="135"/>
    </location>
</feature>
<feature type="transmembrane region" description="Helical" evidence="8">
    <location>
        <begin position="147"/>
        <end position="168"/>
    </location>
</feature>
<reference evidence="9 10" key="1">
    <citation type="submission" date="2018-11" db="EMBL/GenBank/DDBJ databases">
        <title>Rhodococcus spongicola sp. nov. and Rhodococcus xishaensis sp. nov. from marine sponges.</title>
        <authorList>
            <person name="Li L."/>
            <person name="Lin H.W."/>
        </authorList>
    </citation>
    <scope>NUCLEOTIDE SEQUENCE [LARGE SCALE GENOMIC DNA]</scope>
    <source>
        <strain evidence="9 10">LHW51113</strain>
    </source>
</reference>
<feature type="transmembrane region" description="Helical" evidence="8">
    <location>
        <begin position="214"/>
        <end position="237"/>
    </location>
</feature>
<evidence type="ECO:0000256" key="5">
    <source>
        <dbReference type="ARBA" id="ARBA00022692"/>
    </source>
</evidence>
<comment type="similarity">
    <text evidence="2">Belongs to the tellurite-resistance/dicarboxylate transporter (TDT) family.</text>
</comment>
<feature type="transmembrane region" description="Helical" evidence="8">
    <location>
        <begin position="180"/>
        <end position="202"/>
    </location>
</feature>
<dbReference type="AlphaFoldDB" id="A0A3S3AI43"/>
<dbReference type="Gene3D" id="1.50.10.150">
    <property type="entry name" value="Voltage-dependent anion channel"/>
    <property type="match status" value="1"/>
</dbReference>
<evidence type="ECO:0000256" key="6">
    <source>
        <dbReference type="ARBA" id="ARBA00022989"/>
    </source>
</evidence>
<dbReference type="RefSeq" id="WP_127950679.1">
    <property type="nucleotide sequence ID" value="NZ_RKLO01000001.1"/>
</dbReference>
<evidence type="ECO:0000256" key="2">
    <source>
        <dbReference type="ARBA" id="ARBA00008566"/>
    </source>
</evidence>
<dbReference type="EMBL" id="RKLO01000001">
    <property type="protein sequence ID" value="RVW05166.1"/>
    <property type="molecule type" value="Genomic_DNA"/>
</dbReference>
<dbReference type="InterPro" id="IPR004695">
    <property type="entry name" value="SLAC1/Mae1/Ssu1/TehA"/>
</dbReference>
<dbReference type="CDD" id="cd09320">
    <property type="entry name" value="TDT_like_2"/>
    <property type="match status" value="1"/>
</dbReference>
<accession>A0A3S3AI43</accession>
<keyword evidence="6 8" id="KW-1133">Transmembrane helix</keyword>
<evidence type="ECO:0000313" key="10">
    <source>
        <dbReference type="Proteomes" id="UP000283479"/>
    </source>
</evidence>
<keyword evidence="4" id="KW-1003">Cell membrane</keyword>
<organism evidence="9 10">
    <name type="scientific">Rhodococcus xishaensis</name>
    <dbReference type="NCBI Taxonomy" id="2487364"/>
    <lineage>
        <taxon>Bacteria</taxon>
        <taxon>Bacillati</taxon>
        <taxon>Actinomycetota</taxon>
        <taxon>Actinomycetes</taxon>
        <taxon>Mycobacteriales</taxon>
        <taxon>Nocardiaceae</taxon>
        <taxon>Rhodococcus</taxon>
    </lineage>
</organism>
<dbReference type="GO" id="GO:0005886">
    <property type="term" value="C:plasma membrane"/>
    <property type="evidence" value="ECO:0007669"/>
    <property type="project" value="UniProtKB-SubCell"/>
</dbReference>
<dbReference type="InterPro" id="IPR051629">
    <property type="entry name" value="Sulfite_efflux_TDT"/>
</dbReference>
<dbReference type="GO" id="GO:0055085">
    <property type="term" value="P:transmembrane transport"/>
    <property type="evidence" value="ECO:0007669"/>
    <property type="project" value="InterPro"/>
</dbReference>
<feature type="transmembrane region" description="Helical" evidence="8">
    <location>
        <begin position="83"/>
        <end position="106"/>
    </location>
</feature>